<evidence type="ECO:0000256" key="3">
    <source>
        <dbReference type="ARBA" id="ARBA00012976"/>
    </source>
</evidence>
<evidence type="ECO:0000256" key="10">
    <source>
        <dbReference type="ARBA" id="ARBA00043668"/>
    </source>
</evidence>
<comment type="catalytic activity">
    <reaction evidence="11">
        <text>1D-myo-inositol 1,2,4,5,6-pentakisphosphate + H2O = 1D-myo-inositol 1,2,5,6-tetrakisphosphate + phosphate</text>
        <dbReference type="Rhea" id="RHEA:77115"/>
        <dbReference type="ChEBI" id="CHEBI:15377"/>
        <dbReference type="ChEBI" id="CHEBI:43474"/>
        <dbReference type="ChEBI" id="CHEBI:57798"/>
        <dbReference type="ChEBI" id="CHEBI:195535"/>
        <dbReference type="EC" id="3.1.3.62"/>
    </reaction>
    <physiologicalReaction direction="left-to-right" evidence="11">
        <dbReference type="Rhea" id="RHEA:77116"/>
    </physiologicalReaction>
</comment>
<feature type="signal peptide" evidence="15">
    <location>
        <begin position="1"/>
        <end position="27"/>
    </location>
</feature>
<evidence type="ECO:0000256" key="13">
    <source>
        <dbReference type="ARBA" id="ARBA00043832"/>
    </source>
</evidence>
<dbReference type="InterPro" id="IPR029033">
    <property type="entry name" value="His_PPase_superfam"/>
</dbReference>
<evidence type="ECO:0000256" key="15">
    <source>
        <dbReference type="SAM" id="SignalP"/>
    </source>
</evidence>
<dbReference type="RefSeq" id="WP_065860811.1">
    <property type="nucleotide sequence ID" value="NZ_LT906441.1"/>
</dbReference>
<dbReference type="Gene3D" id="3.40.50.1240">
    <property type="entry name" value="Phosphoglycerate mutase-like"/>
    <property type="match status" value="1"/>
</dbReference>
<evidence type="ECO:0000256" key="5">
    <source>
        <dbReference type="ARBA" id="ARBA00018097"/>
    </source>
</evidence>
<keyword evidence="7" id="KW-0378">Hydrolase</keyword>
<sequence>MRVPPVRKLLIGSLGAVLGLSAVPAQAVDVDNSMSTKTPYAAEGSHYTVPPEGFHAVNTQIVARHGSRGLSGFKYDALTMKVWQKAHELGAGKPAGKNLHQQTEAMHEANETLGDEATWAQMAGRAQLTDDDFKRGYGNLTPLGAREHEQMGERLAHRMPELFDGGSGTTVDLVSSGEPRAAESGWHFRSGLLKAAPQAAGNVSETIRSDTATLYFHKDKNNADYKTYKKYLSGDRVKNYVDSVWNQPKSKKYARSVLTRIYSEDFVDRLAAGEWTFEIPSGKKIDNEVDAAVQLYNLYIVAPALGMDFSQYFTPEEANWFAMLLDAEDYVQKGPGFTGSDISYRNSRPLLDDFFASIDRQSAEHPDGSATLRFAHAETLIPFEALIKAPGSQTQITAGDLDFWKATDWRGASQGRMAANVQWDVFANDQGQQVVRMLLNEREVPFGGTCRAIGDGSVFYTVPELKRCLTGASVPADSWQVATPQQSGTSSPWSDASTPNSHATTSPGLRGGTAGSNALGSRGAESSVVSGGAASSADAGRPGLPATGG</sequence>
<reference evidence="16 17" key="1">
    <citation type="submission" date="2017-06" db="EMBL/GenBank/DDBJ databases">
        <authorList>
            <consortium name="Pathogen Informatics"/>
        </authorList>
    </citation>
    <scope>NUCLEOTIDE SEQUENCE [LARGE SCALE GENOMIC DNA]</scope>
    <source>
        <strain evidence="16 17">NCTC11865</strain>
    </source>
</reference>
<dbReference type="PANTHER" id="PTHR20963:SF8">
    <property type="entry name" value="MULTIPLE INOSITOL POLYPHOSPHATE PHOSPHATASE 1"/>
    <property type="match status" value="1"/>
</dbReference>
<dbReference type="EC" id="3.1.3.62" evidence="4"/>
<dbReference type="PANTHER" id="PTHR20963">
    <property type="entry name" value="MULTIPLE INOSITOL POLYPHOSPHATE PHOSPHATASE-RELATED"/>
    <property type="match status" value="1"/>
</dbReference>
<proteinExistence type="inferred from homology"/>
<dbReference type="SUPFAM" id="SSF53254">
    <property type="entry name" value="Phosphoglycerate mutase-like"/>
    <property type="match status" value="1"/>
</dbReference>
<evidence type="ECO:0000313" key="17">
    <source>
        <dbReference type="Proteomes" id="UP000215332"/>
    </source>
</evidence>
<dbReference type="InterPro" id="IPR000560">
    <property type="entry name" value="His_Pase_clade-2"/>
</dbReference>
<dbReference type="GO" id="GO:0016020">
    <property type="term" value="C:membrane"/>
    <property type="evidence" value="ECO:0007669"/>
    <property type="project" value="UniProtKB-SubCell"/>
</dbReference>
<feature type="region of interest" description="Disordered" evidence="14">
    <location>
        <begin position="479"/>
        <end position="549"/>
    </location>
</feature>
<dbReference type="eggNOG" id="ENOG502Z889">
    <property type="taxonomic scope" value="Bacteria"/>
</dbReference>
<name>A0A239WBQ6_9ACTN</name>
<evidence type="ECO:0000256" key="6">
    <source>
        <dbReference type="ARBA" id="ARBA00022729"/>
    </source>
</evidence>
<evidence type="ECO:0000256" key="9">
    <source>
        <dbReference type="ARBA" id="ARBA00031642"/>
    </source>
</evidence>
<accession>A0A239WBQ6</accession>
<gene>
    <name evidence="16" type="ORF">SAMEA4412665_00645</name>
</gene>
<comment type="catalytic activity">
    <reaction evidence="12">
        <text>1D-myo-inositol hexakisphosphate + H2O = 1D-myo-inositol 1,2,4,5,6-pentakisphosphate + phosphate</text>
        <dbReference type="Rhea" id="RHEA:16989"/>
        <dbReference type="ChEBI" id="CHEBI:15377"/>
        <dbReference type="ChEBI" id="CHEBI:43474"/>
        <dbReference type="ChEBI" id="CHEBI:57798"/>
        <dbReference type="ChEBI" id="CHEBI:58130"/>
        <dbReference type="EC" id="3.1.3.62"/>
    </reaction>
    <physiologicalReaction direction="left-to-right" evidence="12">
        <dbReference type="Rhea" id="RHEA:16990"/>
    </physiologicalReaction>
</comment>
<evidence type="ECO:0000256" key="8">
    <source>
        <dbReference type="ARBA" id="ARBA00023136"/>
    </source>
</evidence>
<evidence type="ECO:0000256" key="7">
    <source>
        <dbReference type="ARBA" id="ARBA00022801"/>
    </source>
</evidence>
<evidence type="ECO:0000256" key="1">
    <source>
        <dbReference type="ARBA" id="ARBA00004370"/>
    </source>
</evidence>
<dbReference type="KEGG" id="cgrn:4412665_00645"/>
<dbReference type="Proteomes" id="UP000215332">
    <property type="component" value="Chromosome 1"/>
</dbReference>
<keyword evidence="8" id="KW-0472">Membrane</keyword>
<feature type="chain" id="PRO_5011284294" description="Multiple inositol polyphosphate phosphatase 1" evidence="15">
    <location>
        <begin position="28"/>
        <end position="549"/>
    </location>
</feature>
<dbReference type="AlphaFoldDB" id="A0A239WBQ6"/>
<evidence type="ECO:0000256" key="2">
    <source>
        <dbReference type="ARBA" id="ARBA00008422"/>
    </source>
</evidence>
<feature type="compositionally biased region" description="Polar residues" evidence="14">
    <location>
        <begin position="480"/>
        <end position="507"/>
    </location>
</feature>
<comment type="subcellular location">
    <subcellularLocation>
        <location evidence="1">Membrane</location>
    </subcellularLocation>
</comment>
<evidence type="ECO:0000256" key="14">
    <source>
        <dbReference type="SAM" id="MobiDB-lite"/>
    </source>
</evidence>
<evidence type="ECO:0000256" key="12">
    <source>
        <dbReference type="ARBA" id="ARBA00043691"/>
    </source>
</evidence>
<dbReference type="GO" id="GO:0034417">
    <property type="term" value="F:bisphosphoglycerate 3-phosphatase activity"/>
    <property type="evidence" value="ECO:0007669"/>
    <property type="project" value="UniProtKB-EC"/>
</dbReference>
<dbReference type="EMBL" id="LT906441">
    <property type="protein sequence ID" value="SNV31639.1"/>
    <property type="molecule type" value="Genomic_DNA"/>
</dbReference>
<comment type="similarity">
    <text evidence="2">Belongs to the histidine acid phosphatase family. MINPP1 subfamily.</text>
</comment>
<evidence type="ECO:0000256" key="11">
    <source>
        <dbReference type="ARBA" id="ARBA00043671"/>
    </source>
</evidence>
<comment type="catalytic activity">
    <reaction evidence="13">
        <text>(2R)-2,3-bisphosphoglycerate + H2O = (2R)-2-phosphoglycerate + phosphate</text>
        <dbReference type="Rhea" id="RHEA:27381"/>
        <dbReference type="ChEBI" id="CHEBI:15377"/>
        <dbReference type="ChEBI" id="CHEBI:43474"/>
        <dbReference type="ChEBI" id="CHEBI:58248"/>
        <dbReference type="ChEBI" id="CHEBI:58289"/>
        <dbReference type="EC" id="3.1.3.80"/>
    </reaction>
    <physiologicalReaction direction="left-to-right" evidence="13">
        <dbReference type="Rhea" id="RHEA:27382"/>
    </physiologicalReaction>
</comment>
<comment type="catalytic activity">
    <reaction evidence="10">
        <text>1D-myo-inositol 1,2,5,6-tetrakisphosphate + H2O = 1D-myo-inositol 1,2,6-trisphosphate + phosphate</text>
        <dbReference type="Rhea" id="RHEA:77119"/>
        <dbReference type="ChEBI" id="CHEBI:15377"/>
        <dbReference type="ChEBI" id="CHEBI:43474"/>
        <dbReference type="ChEBI" id="CHEBI:195535"/>
        <dbReference type="ChEBI" id="CHEBI:195537"/>
        <dbReference type="EC" id="3.1.3.62"/>
    </reaction>
    <physiologicalReaction direction="left-to-right" evidence="10">
        <dbReference type="Rhea" id="RHEA:77120"/>
    </physiologicalReaction>
</comment>
<keyword evidence="6 15" id="KW-0732">Signal</keyword>
<protein>
    <recommendedName>
        <fullName evidence="5">Multiple inositol polyphosphate phosphatase 1</fullName>
        <ecNumber evidence="4">3.1.3.62</ecNumber>
        <ecNumber evidence="3">3.1.3.80</ecNumber>
    </recommendedName>
    <alternativeName>
        <fullName evidence="9">2,3-bisphosphoglycerate 3-phosphatase</fullName>
    </alternativeName>
</protein>
<evidence type="ECO:0000256" key="4">
    <source>
        <dbReference type="ARBA" id="ARBA00013040"/>
    </source>
</evidence>
<dbReference type="Pfam" id="PF00328">
    <property type="entry name" value="His_Phos_2"/>
    <property type="match status" value="1"/>
</dbReference>
<dbReference type="EC" id="3.1.3.80" evidence="3"/>
<organism evidence="16 17">
    <name type="scientific">Cutibacterium granulosum</name>
    <dbReference type="NCBI Taxonomy" id="33011"/>
    <lineage>
        <taxon>Bacteria</taxon>
        <taxon>Bacillati</taxon>
        <taxon>Actinomycetota</taxon>
        <taxon>Actinomycetes</taxon>
        <taxon>Propionibacteriales</taxon>
        <taxon>Propionibacteriaceae</taxon>
        <taxon>Cutibacterium</taxon>
    </lineage>
</organism>
<evidence type="ECO:0000313" key="16">
    <source>
        <dbReference type="EMBL" id="SNV31639.1"/>
    </source>
</evidence>
<feature type="compositionally biased region" description="Low complexity" evidence="14">
    <location>
        <begin position="520"/>
        <end position="543"/>
    </location>
</feature>